<organism evidence="18 19">
    <name type="scientific">Agaricus bisporus var. burnettii</name>
    <dbReference type="NCBI Taxonomy" id="192524"/>
    <lineage>
        <taxon>Eukaryota</taxon>
        <taxon>Fungi</taxon>
        <taxon>Dikarya</taxon>
        <taxon>Basidiomycota</taxon>
        <taxon>Agaricomycotina</taxon>
        <taxon>Agaricomycetes</taxon>
        <taxon>Agaricomycetidae</taxon>
        <taxon>Agaricales</taxon>
        <taxon>Agaricineae</taxon>
        <taxon>Agaricaceae</taxon>
        <taxon>Agaricus</taxon>
    </lineage>
</organism>
<dbReference type="PANTHER" id="PTHR10696">
    <property type="entry name" value="GAMMA-BUTYROBETAINE HYDROXYLASE-RELATED"/>
    <property type="match status" value="1"/>
</dbReference>
<dbReference type="EC" id="1.14.11.8" evidence="5"/>
<keyword evidence="6" id="KW-0479">Metal-binding</keyword>
<evidence type="ECO:0000259" key="17">
    <source>
        <dbReference type="Pfam" id="PF06155"/>
    </source>
</evidence>
<dbReference type="Pfam" id="PF02668">
    <property type="entry name" value="TauD"/>
    <property type="match status" value="1"/>
</dbReference>
<keyword evidence="10" id="KW-0408">Iron</keyword>
<comment type="pathway">
    <text evidence="3">Amine and polyamine biosynthesis; carnitine biosynthesis.</text>
</comment>
<dbReference type="PANTHER" id="PTHR10696:SF51">
    <property type="entry name" value="TRIMETHYLLYSINE DIOXYGENASE, MITOCHONDRIAL"/>
    <property type="match status" value="1"/>
</dbReference>
<feature type="domain" description="Gamma-butyrobetaine hydroxylase-like N-terminal" evidence="17">
    <location>
        <begin position="80"/>
        <end position="161"/>
    </location>
</feature>
<dbReference type="Gene3D" id="3.60.130.10">
    <property type="entry name" value="Clavaminate synthase-like"/>
    <property type="match status" value="1"/>
</dbReference>
<evidence type="ECO:0000256" key="7">
    <source>
        <dbReference type="ARBA" id="ARBA00022873"/>
    </source>
</evidence>
<keyword evidence="7" id="KW-0124">Carnitine biosynthesis</keyword>
<evidence type="ECO:0000256" key="2">
    <source>
        <dbReference type="ARBA" id="ARBA00001961"/>
    </source>
</evidence>
<evidence type="ECO:0000313" key="19">
    <source>
        <dbReference type="Proteomes" id="UP000629468"/>
    </source>
</evidence>
<dbReference type="FunFam" id="3.30.2020.30:FF:000002">
    <property type="entry name" value="Putative gamma-butyrobetaine dioxygenase"/>
    <property type="match status" value="1"/>
</dbReference>
<sequence>MLAYHRLLASPSTSFLTNTLRASSGGIKLYRRSISKLDGGSPIPRQARTFASAVTGPQQKAVSHALSEPIVKPDNIPIVSVDDRRVSISWNAEAQSRFHHIWLRDHCRCPKCFHPITKQRLLDTFNIPPQIKPPKIQATFNGLEVTWDIEEHVSLYPWSWLQRNSYDPPTSRQTSYAEKIQWGANIAKSPPAVTYNEVMAQNETGLFKWLTNIDQFGFSFISDVPQTPEATEKLAERIGFIRETQYGRFWDFTSDLAKGDTAYTTMALGAHTDNTYYTDPSGLQLFHLLSHTSGNGGATLLVDGFYVANIIKELYPESYELLSKVPVPAHAAGEASSIYRPSPPSGYPVLGHDSSTGELVQVRWNNDDRSVMNHLEPHLVEKWYDAIRAWNSGLKNPDSEYWVQLRPGTAVLIDNHRVLHGRSAFTGKRRMCGAYIGIDEYRSKLAVLRERFAPDTVLQVTSHLPEVDVNGRNVWNQAL</sequence>
<proteinExistence type="inferred from homology"/>
<dbReference type="FunFam" id="3.60.130.10:FF:000001">
    <property type="entry name" value="Trimethyllysine dioxygenase, mitochondrial"/>
    <property type="match status" value="1"/>
</dbReference>
<dbReference type="EMBL" id="JABXXO010000007">
    <property type="protein sequence ID" value="KAF7773419.1"/>
    <property type="molecule type" value="Genomic_DNA"/>
</dbReference>
<dbReference type="UniPathway" id="UPA00118"/>
<dbReference type="SUPFAM" id="SSF51197">
    <property type="entry name" value="Clavaminate synthase-like"/>
    <property type="match status" value="1"/>
</dbReference>
<evidence type="ECO:0000256" key="5">
    <source>
        <dbReference type="ARBA" id="ARBA00012267"/>
    </source>
</evidence>
<evidence type="ECO:0000256" key="6">
    <source>
        <dbReference type="ARBA" id="ARBA00022723"/>
    </source>
</evidence>
<evidence type="ECO:0000256" key="12">
    <source>
        <dbReference type="ARBA" id="ARBA00031778"/>
    </source>
</evidence>
<keyword evidence="8" id="KW-0223">Dioxygenase</keyword>
<evidence type="ECO:0000256" key="1">
    <source>
        <dbReference type="ARBA" id="ARBA00001954"/>
    </source>
</evidence>
<evidence type="ECO:0000256" key="3">
    <source>
        <dbReference type="ARBA" id="ARBA00005022"/>
    </source>
</evidence>
<dbReference type="InterPro" id="IPR042098">
    <property type="entry name" value="TauD-like_sf"/>
</dbReference>
<evidence type="ECO:0000256" key="14">
    <source>
        <dbReference type="ARBA" id="ARBA00046008"/>
    </source>
</evidence>
<dbReference type="GO" id="GO:0045329">
    <property type="term" value="P:carnitine biosynthetic process"/>
    <property type="evidence" value="ECO:0007669"/>
    <property type="project" value="UniProtKB-UniPathway"/>
</dbReference>
<evidence type="ECO:0000259" key="16">
    <source>
        <dbReference type="Pfam" id="PF02668"/>
    </source>
</evidence>
<evidence type="ECO:0000313" key="18">
    <source>
        <dbReference type="EMBL" id="KAF7773419.1"/>
    </source>
</evidence>
<dbReference type="GO" id="GO:0005739">
    <property type="term" value="C:mitochondrion"/>
    <property type="evidence" value="ECO:0007669"/>
    <property type="project" value="TreeGrafter"/>
</dbReference>
<dbReference type="Proteomes" id="UP000629468">
    <property type="component" value="Unassembled WGS sequence"/>
</dbReference>
<comment type="function">
    <text evidence="14">Converts trimethyllysine (TML) into hydroxytrimethyllysine (HTML).</text>
</comment>
<comment type="catalytic activity">
    <reaction evidence="15">
        <text>N(6),N(6),N(6)-trimethyl-L-lysine + 2-oxoglutarate + O2 = (3S)-3-hydroxy-N(6),N(6),N(6)-trimethyl-L-lysine + succinate + CO2</text>
        <dbReference type="Rhea" id="RHEA:14181"/>
        <dbReference type="ChEBI" id="CHEBI:15379"/>
        <dbReference type="ChEBI" id="CHEBI:16526"/>
        <dbReference type="ChEBI" id="CHEBI:16810"/>
        <dbReference type="ChEBI" id="CHEBI:30031"/>
        <dbReference type="ChEBI" id="CHEBI:58100"/>
        <dbReference type="ChEBI" id="CHEBI:141499"/>
        <dbReference type="EC" id="1.14.11.8"/>
    </reaction>
</comment>
<dbReference type="InterPro" id="IPR038492">
    <property type="entry name" value="GBBH-like_N_sf"/>
</dbReference>
<comment type="similarity">
    <text evidence="4">Belongs to the gamma-BBH/TMLD family.</text>
</comment>
<gene>
    <name evidence="18" type="ORF">Agabi119p4_5586</name>
</gene>
<dbReference type="GO" id="GO:0005506">
    <property type="term" value="F:iron ion binding"/>
    <property type="evidence" value="ECO:0007669"/>
    <property type="project" value="InterPro"/>
</dbReference>
<name>A0A8H7F204_AGABI</name>
<dbReference type="GO" id="GO:0050353">
    <property type="term" value="F:trimethyllysine dioxygenase activity"/>
    <property type="evidence" value="ECO:0007669"/>
    <property type="project" value="UniProtKB-EC"/>
</dbReference>
<evidence type="ECO:0000256" key="15">
    <source>
        <dbReference type="ARBA" id="ARBA00049334"/>
    </source>
</evidence>
<evidence type="ECO:0000256" key="4">
    <source>
        <dbReference type="ARBA" id="ARBA00008654"/>
    </source>
</evidence>
<evidence type="ECO:0000256" key="10">
    <source>
        <dbReference type="ARBA" id="ARBA00023004"/>
    </source>
</evidence>
<evidence type="ECO:0000256" key="11">
    <source>
        <dbReference type="ARBA" id="ARBA00030363"/>
    </source>
</evidence>
<dbReference type="InterPro" id="IPR003819">
    <property type="entry name" value="TauD/TfdA-like"/>
</dbReference>
<dbReference type="CDD" id="cd00250">
    <property type="entry name" value="CAS_like"/>
    <property type="match status" value="1"/>
</dbReference>
<dbReference type="NCBIfam" id="TIGR02410">
    <property type="entry name" value="carnitine_TMLD"/>
    <property type="match status" value="1"/>
</dbReference>
<accession>A0A8H7F204</accession>
<evidence type="ECO:0000256" key="13">
    <source>
        <dbReference type="ARBA" id="ARBA00032283"/>
    </source>
</evidence>
<evidence type="ECO:0000256" key="8">
    <source>
        <dbReference type="ARBA" id="ARBA00022964"/>
    </source>
</evidence>
<reference evidence="18 19" key="1">
    <citation type="journal article" name="Sci. Rep.">
        <title>Telomere-to-telomere assembled and centromere annotated genomes of the two main subspecies of the button mushroom Agaricus bisporus reveal especially polymorphic chromosome ends.</title>
        <authorList>
            <person name="Sonnenberg A.S.M."/>
            <person name="Sedaghat-Telgerd N."/>
            <person name="Lavrijssen B."/>
            <person name="Ohm R.A."/>
            <person name="Hendrickx P.M."/>
            <person name="Scholtmeijer K."/>
            <person name="Baars J.J.P."/>
            <person name="van Peer A."/>
        </authorList>
    </citation>
    <scope>NUCLEOTIDE SEQUENCE [LARGE SCALE GENOMIC DNA]</scope>
    <source>
        <strain evidence="18 19">H119_p4</strain>
    </source>
</reference>
<comment type="cofactor">
    <cofactor evidence="1">
        <name>Fe(2+)</name>
        <dbReference type="ChEBI" id="CHEBI:29033"/>
    </cofactor>
</comment>
<comment type="caution">
    <text evidence="18">The sequence shown here is derived from an EMBL/GenBank/DDBJ whole genome shotgun (WGS) entry which is preliminary data.</text>
</comment>
<dbReference type="Pfam" id="PF06155">
    <property type="entry name" value="GBBH-like_N"/>
    <property type="match status" value="1"/>
</dbReference>
<evidence type="ECO:0000256" key="9">
    <source>
        <dbReference type="ARBA" id="ARBA00023002"/>
    </source>
</evidence>
<dbReference type="InterPro" id="IPR012776">
    <property type="entry name" value="Trimethyllysine_dOase"/>
</dbReference>
<protein>
    <recommendedName>
        <fullName evidence="5">trimethyllysine dioxygenase</fullName>
        <ecNumber evidence="5">1.14.11.8</ecNumber>
    </recommendedName>
    <alternativeName>
        <fullName evidence="12">Epsilon-trimethyllysine 2-oxoglutarate dioxygenase</fullName>
    </alternativeName>
    <alternativeName>
        <fullName evidence="11">TML hydroxylase</fullName>
    </alternativeName>
    <alternativeName>
        <fullName evidence="13">TML-alpha-ketoglutarate dioxygenase</fullName>
    </alternativeName>
</protein>
<dbReference type="InterPro" id="IPR010376">
    <property type="entry name" value="GBBH-like_N"/>
</dbReference>
<feature type="domain" description="TauD/TfdA-like" evidence="16">
    <location>
        <begin position="189"/>
        <end position="435"/>
    </location>
</feature>
<dbReference type="InterPro" id="IPR050411">
    <property type="entry name" value="AlphaKG_dependent_hydroxylases"/>
</dbReference>
<dbReference type="AlphaFoldDB" id="A0A8H7F204"/>
<comment type="cofactor">
    <cofactor evidence="2">
        <name>L-ascorbate</name>
        <dbReference type="ChEBI" id="CHEBI:38290"/>
    </cofactor>
</comment>
<keyword evidence="9" id="KW-0560">Oxidoreductase</keyword>
<dbReference type="Gene3D" id="3.30.2020.30">
    <property type="match status" value="1"/>
</dbReference>